<dbReference type="PIRSF" id="PIRSF006066">
    <property type="entry name" value="HI0050"/>
    <property type="match status" value="1"/>
</dbReference>
<keyword evidence="7" id="KW-0813">Transport</keyword>
<feature type="domain" description="TRAP C4-dicarboxylate transport system permease DctM subunit" evidence="8">
    <location>
        <begin position="11"/>
        <end position="424"/>
    </location>
</feature>
<feature type="transmembrane region" description="Helical" evidence="7">
    <location>
        <begin position="100"/>
        <end position="129"/>
    </location>
</feature>
<keyword evidence="5 7" id="KW-1133">Transmembrane helix</keyword>
<dbReference type="AlphaFoldDB" id="A0A2M8J088"/>
<feature type="transmembrane region" description="Helical" evidence="7">
    <location>
        <begin position="224"/>
        <end position="242"/>
    </location>
</feature>
<organism evidence="9 10">
    <name type="scientific">Pseudooceanicola lipolyticus</name>
    <dbReference type="NCBI Taxonomy" id="2029104"/>
    <lineage>
        <taxon>Bacteria</taxon>
        <taxon>Pseudomonadati</taxon>
        <taxon>Pseudomonadota</taxon>
        <taxon>Alphaproteobacteria</taxon>
        <taxon>Rhodobacterales</taxon>
        <taxon>Paracoccaceae</taxon>
        <taxon>Pseudooceanicola</taxon>
    </lineage>
</organism>
<evidence type="ECO:0000256" key="2">
    <source>
        <dbReference type="ARBA" id="ARBA00022475"/>
    </source>
</evidence>
<keyword evidence="6 7" id="KW-0472">Membrane</keyword>
<sequence>MGVWETAALSFAIIFALMIVGIPIALAMLLVGLIGIALTISEGAAMGMIGQLPINTTMSYELSVLPMFILMGVFVTRARMSEDLYRLSHGFIGHMRGGLAAATILACGGFSALSGSSIATAATMAKVAIPEMRRYGYADGFAAATVAAGGTLGILIPPSVILVLYGITTGTDIGALFIAGILPGLLAIVLYIIAIRITSQIDPTCAPAAPRADWAERLGNLRSVGPILMLFVAIIGGLYLGVITPTEAGGVGATGALIFAIWRRTMSPRSFIESLIETVTTTASLFLVLIGALVFSNYMNLLGLPVALSTLIQDLGLGPTAVIFVVLMIYLVLGMFMESLSMILLTIPIFFPIVSDLGFDPVWFGIFAVMVTELSMITPPVGLNLFVITSTNSDLPAGAVYRGVIPFVIADILRIAIIIAIPAIVTVLPTLAQ</sequence>
<reference evidence="9 10" key="1">
    <citation type="journal article" date="2018" name="Int. J. Syst. Evol. Microbiol.">
        <title>Pseudooceanicola lipolyticus sp. nov., a marine alphaproteobacterium, reclassification of Oceanicola flagellatus as Pseudooceanicola flagellatus comb. nov. and emended description of the genus Pseudooceanicola.</title>
        <authorList>
            <person name="Huang M.-M."/>
            <person name="Guo L.-L."/>
            <person name="Wu Y.-H."/>
            <person name="Lai Q.-L."/>
            <person name="Shao Z.-Z."/>
            <person name="Wang C.-S."/>
            <person name="Wu M."/>
            <person name="Xu X.-W."/>
        </authorList>
    </citation>
    <scope>NUCLEOTIDE SEQUENCE [LARGE SCALE GENOMIC DNA]</scope>
    <source>
        <strain evidence="9 10">157</strain>
    </source>
</reference>
<evidence type="ECO:0000313" key="10">
    <source>
        <dbReference type="Proteomes" id="UP000231553"/>
    </source>
</evidence>
<dbReference type="InterPro" id="IPR004681">
    <property type="entry name" value="TRAP_DctM"/>
</dbReference>
<feature type="transmembrane region" description="Helical" evidence="7">
    <location>
        <begin position="275"/>
        <end position="295"/>
    </location>
</feature>
<dbReference type="Pfam" id="PF06808">
    <property type="entry name" value="DctM"/>
    <property type="match status" value="1"/>
</dbReference>
<feature type="transmembrane region" description="Helical" evidence="7">
    <location>
        <begin position="141"/>
        <end position="167"/>
    </location>
</feature>
<dbReference type="InterPro" id="IPR010656">
    <property type="entry name" value="DctM"/>
</dbReference>
<name>A0A2M8J088_9RHOB</name>
<proteinExistence type="inferred from homology"/>
<feature type="transmembrane region" description="Helical" evidence="7">
    <location>
        <begin position="365"/>
        <end position="387"/>
    </location>
</feature>
<comment type="function">
    <text evidence="7">Part of the tripartite ATP-independent periplasmic (TRAP) transport system.</text>
</comment>
<dbReference type="NCBIfam" id="TIGR00786">
    <property type="entry name" value="dctM"/>
    <property type="match status" value="1"/>
</dbReference>
<evidence type="ECO:0000256" key="7">
    <source>
        <dbReference type="RuleBase" id="RU369079"/>
    </source>
</evidence>
<evidence type="ECO:0000256" key="5">
    <source>
        <dbReference type="ARBA" id="ARBA00022989"/>
    </source>
</evidence>
<keyword evidence="10" id="KW-1185">Reference proteome</keyword>
<dbReference type="GO" id="GO:0005886">
    <property type="term" value="C:plasma membrane"/>
    <property type="evidence" value="ECO:0007669"/>
    <property type="project" value="UniProtKB-SubCell"/>
</dbReference>
<dbReference type="PANTHER" id="PTHR33362">
    <property type="entry name" value="SIALIC ACID TRAP TRANSPORTER PERMEASE PROTEIN SIAT-RELATED"/>
    <property type="match status" value="1"/>
</dbReference>
<keyword evidence="4 7" id="KW-0812">Transmembrane</keyword>
<feature type="transmembrane region" description="Helical" evidence="7">
    <location>
        <begin position="173"/>
        <end position="194"/>
    </location>
</feature>
<feature type="transmembrane region" description="Helical" evidence="7">
    <location>
        <begin position="399"/>
        <end position="425"/>
    </location>
</feature>
<accession>A0A2M8J088</accession>
<feature type="transmembrane region" description="Helical" evidence="7">
    <location>
        <begin position="315"/>
        <end position="333"/>
    </location>
</feature>
<dbReference type="RefSeq" id="WP_100162984.1">
    <property type="nucleotide sequence ID" value="NZ_PGTB01000052.1"/>
</dbReference>
<comment type="subunit">
    <text evidence="7">The complex comprises the extracytoplasmic solute receptor protein and the two transmembrane proteins.</text>
</comment>
<comment type="similarity">
    <text evidence="7">Belongs to the TRAP transporter large permease family.</text>
</comment>
<comment type="caution">
    <text evidence="9">The sequence shown here is derived from an EMBL/GenBank/DDBJ whole genome shotgun (WGS) entry which is preliminary data.</text>
</comment>
<dbReference type="PANTHER" id="PTHR33362:SF5">
    <property type="entry name" value="C4-DICARBOXYLATE TRAP TRANSPORTER LARGE PERMEASE PROTEIN DCTM"/>
    <property type="match status" value="1"/>
</dbReference>
<evidence type="ECO:0000256" key="3">
    <source>
        <dbReference type="ARBA" id="ARBA00022519"/>
    </source>
</evidence>
<feature type="transmembrane region" description="Helical" evidence="7">
    <location>
        <begin position="60"/>
        <end position="80"/>
    </location>
</feature>
<feature type="transmembrane region" description="Helical" evidence="7">
    <location>
        <begin position="12"/>
        <end position="40"/>
    </location>
</feature>
<evidence type="ECO:0000313" key="9">
    <source>
        <dbReference type="EMBL" id="PJE36206.1"/>
    </source>
</evidence>
<evidence type="ECO:0000256" key="1">
    <source>
        <dbReference type="ARBA" id="ARBA00004429"/>
    </source>
</evidence>
<keyword evidence="3 7" id="KW-0997">Cell inner membrane</keyword>
<dbReference type="Proteomes" id="UP000231553">
    <property type="component" value="Unassembled WGS sequence"/>
</dbReference>
<dbReference type="OrthoDB" id="9790209at2"/>
<evidence type="ECO:0000259" key="8">
    <source>
        <dbReference type="Pfam" id="PF06808"/>
    </source>
</evidence>
<evidence type="ECO:0000256" key="4">
    <source>
        <dbReference type="ARBA" id="ARBA00022692"/>
    </source>
</evidence>
<dbReference type="GO" id="GO:0022857">
    <property type="term" value="F:transmembrane transporter activity"/>
    <property type="evidence" value="ECO:0007669"/>
    <property type="project" value="UniProtKB-UniRule"/>
</dbReference>
<gene>
    <name evidence="9" type="ORF">CVM52_13305</name>
</gene>
<feature type="transmembrane region" description="Helical" evidence="7">
    <location>
        <begin position="340"/>
        <end position="359"/>
    </location>
</feature>
<protein>
    <recommendedName>
        <fullName evidence="7">TRAP transporter large permease protein</fullName>
    </recommendedName>
</protein>
<evidence type="ECO:0000256" key="6">
    <source>
        <dbReference type="ARBA" id="ARBA00023136"/>
    </source>
</evidence>
<keyword evidence="2" id="KW-1003">Cell membrane</keyword>
<comment type="subcellular location">
    <subcellularLocation>
        <location evidence="1 7">Cell inner membrane</location>
        <topology evidence="1 7">Multi-pass membrane protein</topology>
    </subcellularLocation>
</comment>
<dbReference type="EMBL" id="PGTB01000052">
    <property type="protein sequence ID" value="PJE36206.1"/>
    <property type="molecule type" value="Genomic_DNA"/>
</dbReference>